<evidence type="ECO:0000313" key="4">
    <source>
        <dbReference type="EMBL" id="KAK3670523.1"/>
    </source>
</evidence>
<comment type="similarity">
    <text evidence="1">Belongs to the LTO1 family.</text>
</comment>
<dbReference type="Proteomes" id="UP001274830">
    <property type="component" value="Unassembled WGS sequence"/>
</dbReference>
<dbReference type="PANTHER" id="PTHR28532">
    <property type="entry name" value="GEO13458P1"/>
    <property type="match status" value="1"/>
</dbReference>
<dbReference type="PANTHER" id="PTHR28532:SF1">
    <property type="entry name" value="ORAL CANCER OVEREXPRESSED 1"/>
    <property type="match status" value="1"/>
</dbReference>
<evidence type="ECO:0000256" key="1">
    <source>
        <dbReference type="ARBA" id="ARBA00038090"/>
    </source>
</evidence>
<feature type="region of interest" description="Disordered" evidence="2">
    <location>
        <begin position="1"/>
        <end position="22"/>
    </location>
</feature>
<sequence>MLSPSSHEASASRMTSEPNYSSYRPAITNMATAMDTDVDTKISFPSQTKINPGTEDDDPFAPLLSLEQDYYTEGYSLGLNDGIRSGRIEGRIFGLEKGFDKFVQMGRLAGRAAVWDARLSALSPPAATTAVTAKTGAGGVVKVGGGKEDVGLVAPAQNDSYDSPAPRSTDIDEVDVMLPPLSGSERLRRHVDRLLELTDPESLETKNTEDTVNECDERLAGAKARFTLISRIVGEGDVEGVGVEIAGVESTGGGNGARTGAAREQSLEDESKEGAEVEITAPRKGKSRGNGKGGVARVGEGKGKGEMEDFGGLPMTKQAGRGT</sequence>
<dbReference type="Pfam" id="PF09811">
    <property type="entry name" value="Yae1_N"/>
    <property type="match status" value="1"/>
</dbReference>
<evidence type="ECO:0000256" key="2">
    <source>
        <dbReference type="SAM" id="MobiDB-lite"/>
    </source>
</evidence>
<evidence type="ECO:0000313" key="5">
    <source>
        <dbReference type="Proteomes" id="UP001274830"/>
    </source>
</evidence>
<reference evidence="4" key="1">
    <citation type="submission" date="2023-07" db="EMBL/GenBank/DDBJ databases">
        <title>Black Yeasts Isolated from many extreme environments.</title>
        <authorList>
            <person name="Coleine C."/>
            <person name="Stajich J.E."/>
            <person name="Selbmann L."/>
        </authorList>
    </citation>
    <scope>NUCLEOTIDE SEQUENCE</scope>
    <source>
        <strain evidence="4">CCFEE 5485</strain>
    </source>
</reference>
<dbReference type="InterPro" id="IPR052436">
    <property type="entry name" value="LTO1_adapter"/>
</dbReference>
<dbReference type="AlphaFoldDB" id="A0AAE0WIJ6"/>
<proteinExistence type="inferred from homology"/>
<accession>A0AAE0WIJ6</accession>
<feature type="domain" description="Essential protein Yae1 N-terminal" evidence="3">
    <location>
        <begin position="74"/>
        <end position="112"/>
    </location>
</feature>
<dbReference type="EMBL" id="JAUTXT010000055">
    <property type="protein sequence ID" value="KAK3670523.1"/>
    <property type="molecule type" value="Genomic_DNA"/>
</dbReference>
<keyword evidence="5" id="KW-1185">Reference proteome</keyword>
<evidence type="ECO:0000259" key="3">
    <source>
        <dbReference type="Pfam" id="PF09811"/>
    </source>
</evidence>
<dbReference type="InterPro" id="IPR019191">
    <property type="entry name" value="Essential_protein_Yae1_N"/>
</dbReference>
<protein>
    <recommendedName>
        <fullName evidence="3">Essential protein Yae1 N-terminal domain-containing protein</fullName>
    </recommendedName>
</protein>
<gene>
    <name evidence="4" type="ORF">LTR78_009627</name>
</gene>
<comment type="caution">
    <text evidence="4">The sequence shown here is derived from an EMBL/GenBank/DDBJ whole genome shotgun (WGS) entry which is preliminary data.</text>
</comment>
<name>A0AAE0WIJ6_9PEZI</name>
<organism evidence="4 5">
    <name type="scientific">Recurvomyces mirabilis</name>
    <dbReference type="NCBI Taxonomy" id="574656"/>
    <lineage>
        <taxon>Eukaryota</taxon>
        <taxon>Fungi</taxon>
        <taxon>Dikarya</taxon>
        <taxon>Ascomycota</taxon>
        <taxon>Pezizomycotina</taxon>
        <taxon>Dothideomycetes</taxon>
        <taxon>Dothideomycetidae</taxon>
        <taxon>Mycosphaerellales</taxon>
        <taxon>Teratosphaeriaceae</taxon>
        <taxon>Recurvomyces</taxon>
    </lineage>
</organism>
<feature type="region of interest" description="Disordered" evidence="2">
    <location>
        <begin position="251"/>
        <end position="323"/>
    </location>
</feature>